<proteinExistence type="predicted"/>
<name>A0A9P4WBT1_CURKU</name>
<evidence type="ECO:0000313" key="4">
    <source>
        <dbReference type="Proteomes" id="UP000801428"/>
    </source>
</evidence>
<protein>
    <submittedName>
        <fullName evidence="3">Uncharacterized protein</fullName>
    </submittedName>
</protein>
<reference evidence="3" key="1">
    <citation type="submission" date="2019-04" db="EMBL/GenBank/DDBJ databases">
        <title>Sequencing of skin fungus with MAO and IRED activity.</title>
        <authorList>
            <person name="Marsaioli A.J."/>
            <person name="Bonatto J.M.C."/>
            <person name="Reis Junior O."/>
        </authorList>
    </citation>
    <scope>NUCLEOTIDE SEQUENCE</scope>
    <source>
        <strain evidence="3">30M1</strain>
    </source>
</reference>
<feature type="compositionally biased region" description="Acidic residues" evidence="2">
    <location>
        <begin position="237"/>
        <end position="247"/>
    </location>
</feature>
<organism evidence="3 4">
    <name type="scientific">Curvularia kusanoi</name>
    <name type="common">Cochliobolus kusanoi</name>
    <dbReference type="NCBI Taxonomy" id="90978"/>
    <lineage>
        <taxon>Eukaryota</taxon>
        <taxon>Fungi</taxon>
        <taxon>Dikarya</taxon>
        <taxon>Ascomycota</taxon>
        <taxon>Pezizomycotina</taxon>
        <taxon>Dothideomycetes</taxon>
        <taxon>Pleosporomycetidae</taxon>
        <taxon>Pleosporales</taxon>
        <taxon>Pleosporineae</taxon>
        <taxon>Pleosporaceae</taxon>
        <taxon>Curvularia</taxon>
    </lineage>
</organism>
<gene>
    <name evidence="3" type="ORF">E8E13_000704</name>
</gene>
<accession>A0A9P4WBT1</accession>
<dbReference type="AlphaFoldDB" id="A0A9P4WBT1"/>
<dbReference type="EMBL" id="SWKU01000009">
    <property type="protein sequence ID" value="KAF3003418.1"/>
    <property type="molecule type" value="Genomic_DNA"/>
</dbReference>
<feature type="region of interest" description="Disordered" evidence="2">
    <location>
        <begin position="213"/>
        <end position="340"/>
    </location>
</feature>
<sequence>MAATRVTHSDLISGASKTCPRALRVFENLSVKNEIKPLTVRRSGEQDAVRDMIHIAWYDSTNGSRVYAGLQDSDGIQLYRQKPGDSFVEPIGMDTCFPEGHAHVKAFVAPFDTATSLAGKPPTESAKSVVVRELRRYRLTISVVYHFLLSSHVRDVTFTDNSIEQVQKDFEEVCLLVQKQEASKAVKQAANDEAVEESNRAQATMQHLLGSSLHHNKGYHSGTRGQGVKRKTSSADQIDDYEPDSEEGPMRKRGPSDRYVAPARSGLRAKFDKMDDGSEGPNDTTADNVQVAIPIRPSPGPLGSENSKAPFASSSKSPKASKGKERQTDPDDDGFYSSMNKQIEERIQQEVDNRLFLQDQEIRDVKKEAAAWKAKYELLKKKLDVLREDD</sequence>
<keyword evidence="4" id="KW-1185">Reference proteome</keyword>
<comment type="caution">
    <text evidence="3">The sequence shown here is derived from an EMBL/GenBank/DDBJ whole genome shotgun (WGS) entry which is preliminary data.</text>
</comment>
<feature type="compositionally biased region" description="Low complexity" evidence="2">
    <location>
        <begin position="307"/>
        <end position="320"/>
    </location>
</feature>
<evidence type="ECO:0000256" key="1">
    <source>
        <dbReference type="SAM" id="Coils"/>
    </source>
</evidence>
<evidence type="ECO:0000313" key="3">
    <source>
        <dbReference type="EMBL" id="KAF3003418.1"/>
    </source>
</evidence>
<keyword evidence="1" id="KW-0175">Coiled coil</keyword>
<feature type="coiled-coil region" evidence="1">
    <location>
        <begin position="340"/>
        <end position="389"/>
    </location>
</feature>
<dbReference type="Proteomes" id="UP000801428">
    <property type="component" value="Unassembled WGS sequence"/>
</dbReference>
<evidence type="ECO:0000256" key="2">
    <source>
        <dbReference type="SAM" id="MobiDB-lite"/>
    </source>
</evidence>